<feature type="signal peptide" evidence="2">
    <location>
        <begin position="1"/>
        <end position="27"/>
    </location>
</feature>
<dbReference type="CDD" id="cd00198">
    <property type="entry name" value="vWFA"/>
    <property type="match status" value="1"/>
</dbReference>
<dbReference type="InterPro" id="IPR036465">
    <property type="entry name" value="vWFA_dom_sf"/>
</dbReference>
<organism evidence="4 5">
    <name type="scientific">Candidatus Acidiferrum panamense</name>
    <dbReference type="NCBI Taxonomy" id="2741543"/>
    <lineage>
        <taxon>Bacteria</taxon>
        <taxon>Pseudomonadati</taxon>
        <taxon>Acidobacteriota</taxon>
        <taxon>Terriglobia</taxon>
        <taxon>Candidatus Acidiferrales</taxon>
        <taxon>Candidatus Acidiferrum</taxon>
    </lineage>
</organism>
<evidence type="ECO:0000313" key="4">
    <source>
        <dbReference type="EMBL" id="MBA0083978.1"/>
    </source>
</evidence>
<evidence type="ECO:0000256" key="2">
    <source>
        <dbReference type="SAM" id="SignalP"/>
    </source>
</evidence>
<keyword evidence="5" id="KW-1185">Reference proteome</keyword>
<name>A0A7V8NMA9_9BACT</name>
<dbReference type="InterPro" id="IPR002035">
    <property type="entry name" value="VWF_A"/>
</dbReference>
<comment type="caution">
    <text evidence="4">The sequence shown here is derived from an EMBL/GenBank/DDBJ whole genome shotgun (WGS) entry which is preliminary data.</text>
</comment>
<dbReference type="Proteomes" id="UP000567293">
    <property type="component" value="Unassembled WGS sequence"/>
</dbReference>
<dbReference type="AlphaFoldDB" id="A0A7V8NMA9"/>
<sequence>MRRITSLLFTALAAFLIVPLSGRPALAQAPTGPQGGSPPSQQQQKPTPPQTPAPSQQPPSSDISISVDVPVVTLDVVAATQHGDLIPNLKKENFRVLDEGVPQAITNFAPTDAPITMVVLMQFSGNAYGWFAAYARYWADALFPNLQQKDWVALETFDMKTRIEVDFTQDKDEVRNAIYHLYFPGFSESNVFDALIETTERLKDVKGKKSILLLASGVDTFSKHTLDQTMKALRGSDVPIFCVGLGKTWTNYLETHGSFGAHMDYLQAENQLRTFAQETGGFAWFPQFDGEIPDIFRSVAAFLRHQYSLSFTPSGGAKDGKFHKVKVELVAPDGGPLTIQDQKGKKLKYQVYAREGYQASKPGVGD</sequence>
<feature type="compositionally biased region" description="Pro residues" evidence="1">
    <location>
        <begin position="46"/>
        <end position="57"/>
    </location>
</feature>
<feature type="domain" description="VWFA" evidence="3">
    <location>
        <begin position="75"/>
        <end position="299"/>
    </location>
</feature>
<dbReference type="Pfam" id="PF00092">
    <property type="entry name" value="VWA"/>
    <property type="match status" value="1"/>
</dbReference>
<reference evidence="4" key="1">
    <citation type="submission" date="2020-06" db="EMBL/GenBank/DDBJ databases">
        <title>Legume-microbial interactions unlock mineral nutrients during tropical forest succession.</title>
        <authorList>
            <person name="Epihov D.Z."/>
        </authorList>
    </citation>
    <scope>NUCLEOTIDE SEQUENCE [LARGE SCALE GENOMIC DNA]</scope>
    <source>
        <strain evidence="4">Pan2503</strain>
    </source>
</reference>
<proteinExistence type="predicted"/>
<evidence type="ECO:0000313" key="5">
    <source>
        <dbReference type="Proteomes" id="UP000567293"/>
    </source>
</evidence>
<dbReference type="EMBL" id="JACDQQ010000313">
    <property type="protein sequence ID" value="MBA0083978.1"/>
    <property type="molecule type" value="Genomic_DNA"/>
</dbReference>
<dbReference type="InterPro" id="IPR017802">
    <property type="entry name" value="VWFA-rel_acidobac-type"/>
</dbReference>
<accession>A0A7V8NMA9</accession>
<protein>
    <submittedName>
        <fullName evidence="4">VWA domain-containing protein</fullName>
    </submittedName>
</protein>
<feature type="compositionally biased region" description="Low complexity" evidence="1">
    <location>
        <begin position="27"/>
        <end position="45"/>
    </location>
</feature>
<dbReference type="SUPFAM" id="SSF53300">
    <property type="entry name" value="vWA-like"/>
    <property type="match status" value="1"/>
</dbReference>
<dbReference type="Gene3D" id="3.40.50.410">
    <property type="entry name" value="von Willebrand factor, type A domain"/>
    <property type="match status" value="1"/>
</dbReference>
<evidence type="ECO:0000259" key="3">
    <source>
        <dbReference type="PROSITE" id="PS50234"/>
    </source>
</evidence>
<keyword evidence="2" id="KW-0732">Signal</keyword>
<evidence type="ECO:0000256" key="1">
    <source>
        <dbReference type="SAM" id="MobiDB-lite"/>
    </source>
</evidence>
<dbReference type="PROSITE" id="PS50234">
    <property type="entry name" value="VWFA"/>
    <property type="match status" value="1"/>
</dbReference>
<dbReference type="NCBIfam" id="TIGR03436">
    <property type="entry name" value="acidobact_VWFA"/>
    <property type="match status" value="1"/>
</dbReference>
<feature type="region of interest" description="Disordered" evidence="1">
    <location>
        <begin position="26"/>
        <end position="62"/>
    </location>
</feature>
<feature type="chain" id="PRO_5031548509" evidence="2">
    <location>
        <begin position="28"/>
        <end position="366"/>
    </location>
</feature>
<gene>
    <name evidence="4" type="ORF">HRJ53_03190</name>
</gene>